<feature type="transmembrane region" description="Helical" evidence="1">
    <location>
        <begin position="178"/>
        <end position="202"/>
    </location>
</feature>
<evidence type="ECO:0000256" key="1">
    <source>
        <dbReference type="SAM" id="Phobius"/>
    </source>
</evidence>
<keyword evidence="1" id="KW-1133">Transmembrane helix</keyword>
<reference evidence="3 4" key="1">
    <citation type="submission" date="2018-08" db="EMBL/GenBank/DDBJ databases">
        <title>Diversity &amp; Physiological Properties of Lignin-Decomposing Actinobacteria from Soil.</title>
        <authorList>
            <person name="Roh S.G."/>
            <person name="Kim S.B."/>
        </authorList>
    </citation>
    <scope>NUCLEOTIDE SEQUENCE [LARGE SCALE GENOMIC DNA]</scope>
    <source>
        <strain evidence="3 4">MMS17-GH009</strain>
    </source>
</reference>
<feature type="transmembrane region" description="Helical" evidence="1">
    <location>
        <begin position="102"/>
        <end position="124"/>
    </location>
</feature>
<dbReference type="InterPro" id="IPR008258">
    <property type="entry name" value="Transglycosylase_SLT_dom_1"/>
</dbReference>
<keyword evidence="4" id="KW-1185">Reference proteome</keyword>
<evidence type="ECO:0000313" key="3">
    <source>
        <dbReference type="EMBL" id="RGD63373.1"/>
    </source>
</evidence>
<feature type="transmembrane region" description="Helical" evidence="1">
    <location>
        <begin position="145"/>
        <end position="172"/>
    </location>
</feature>
<keyword evidence="1" id="KW-0812">Transmembrane</keyword>
<dbReference type="AlphaFoldDB" id="A0A373A5L5"/>
<dbReference type="CDD" id="cd13402">
    <property type="entry name" value="LT_TF-like"/>
    <property type="match status" value="1"/>
</dbReference>
<proteinExistence type="predicted"/>
<feature type="domain" description="Transglycosylase SLT" evidence="2">
    <location>
        <begin position="724"/>
        <end position="806"/>
    </location>
</feature>
<dbReference type="SUPFAM" id="SSF53955">
    <property type="entry name" value="Lysozyme-like"/>
    <property type="match status" value="1"/>
</dbReference>
<protein>
    <recommendedName>
        <fullName evidence="2">Transglycosylase SLT domain-containing protein</fullName>
    </recommendedName>
</protein>
<dbReference type="Proteomes" id="UP000263377">
    <property type="component" value="Unassembled WGS sequence"/>
</dbReference>
<keyword evidence="1" id="KW-0472">Membrane</keyword>
<comment type="caution">
    <text evidence="3">The sequence shown here is derived from an EMBL/GenBank/DDBJ whole genome shotgun (WGS) entry which is preliminary data.</text>
</comment>
<dbReference type="Pfam" id="PF01464">
    <property type="entry name" value="SLT"/>
    <property type="match status" value="1"/>
</dbReference>
<dbReference type="EMBL" id="QVIG01000001">
    <property type="protein sequence ID" value="RGD63373.1"/>
    <property type="molecule type" value="Genomic_DNA"/>
</dbReference>
<sequence length="889" mass="97569">MDGIPAWDLMSRATGKNIEQLKKMSKEGNLLSKDVMPKLIHFLNTDETYTKSAAAANESLQGSWLKLTNVLKVGLGSNEKTSESVTRLAESVSKFADALDSAMPFLTVFAARVIDVFSMIIGWVSKFAVWFSTLPKNVQNAIGKTVIAIALLGPAILILGQLAHAIIGIIVVSRGLGAAIAVMSGPVGWVIAAIALVAFGIYELYQKNKTFRDFCQRAWVDIQQAVWIAWAQYIKPAFFATRDFIRNDLAPATLWFWQNVVVPAWNGISTAVLIAWSQYIKPAFFETRDFIMNQLVPATLWFWRNVIIPAWDGIAAAVMWAWRNVIYPVYDAFRVFIVDYLVPTVKDFWQSCIVPAWNGIGTVISVAWNDVIYPILRLFWSVIRNILWPGIQQFYSDVIKPTWDLIGWAIHTAWKVVIEPILHLFELFLKNILGPAIKWFYTDIVKPTWDGIGTAMSWTWDHVIKPVLDTFGSAILGLSNFFDKSKEAIKKTWGEVSDIVQAPIKAAINFINKELLGSEKNPNGGVNWVLDKLGIPTIPNIPGFATGGIVPGYAPGVDNYPAILSPGEAVLRPEVARSIGHSRILSWNADAVAGRPLRFAEGGIVPSAPKKRKGFDWNPIHWVQSAVGWAEDQLAKGAKFVWEHTAKPIVDGLDKTLAGTPLILSRLGMAPAHSVYNAVDKFLGGVDEKGSKGGGSGPAPTGQVKAWIDQAIALTGVTPVDLWERGMGTIVQRESGGNPNVVNNWDSNAAAGTPSKGLAQVIWPTFAAYHQAGTSWDLLDPIANLAASINYIVARYGGIQNVQQANPNLPPKGYWRGGLVTSRTFAEIGERGPELILPLTDERRTDQLLRIAGLKDRSGHTVIVNAAPDVPSERQIMRALNTAALMNGF</sequence>
<evidence type="ECO:0000313" key="4">
    <source>
        <dbReference type="Proteomes" id="UP000263377"/>
    </source>
</evidence>
<name>A0A373A5L5_9ACTN</name>
<gene>
    <name evidence="3" type="ORF">DR950_36095</name>
</gene>
<dbReference type="InterPro" id="IPR023346">
    <property type="entry name" value="Lysozyme-like_dom_sf"/>
</dbReference>
<evidence type="ECO:0000259" key="2">
    <source>
        <dbReference type="Pfam" id="PF01464"/>
    </source>
</evidence>
<dbReference type="Gene3D" id="1.10.530.10">
    <property type="match status" value="1"/>
</dbReference>
<feature type="transmembrane region" description="Helical" evidence="1">
    <location>
        <begin position="301"/>
        <end position="322"/>
    </location>
</feature>
<accession>A0A373A5L5</accession>
<organism evidence="3 4">
    <name type="scientific">Kitasatospora xanthocidica</name>
    <dbReference type="NCBI Taxonomy" id="83382"/>
    <lineage>
        <taxon>Bacteria</taxon>
        <taxon>Bacillati</taxon>
        <taxon>Actinomycetota</taxon>
        <taxon>Actinomycetes</taxon>
        <taxon>Kitasatosporales</taxon>
        <taxon>Streptomycetaceae</taxon>
        <taxon>Kitasatospora</taxon>
    </lineage>
</organism>